<evidence type="ECO:0000313" key="2">
    <source>
        <dbReference type="Proteomes" id="UP001190700"/>
    </source>
</evidence>
<dbReference type="AlphaFoldDB" id="A0AAE0BDS5"/>
<comment type="caution">
    <text evidence="1">The sequence shown here is derived from an EMBL/GenBank/DDBJ whole genome shotgun (WGS) entry which is preliminary data.</text>
</comment>
<dbReference type="EMBL" id="LGRX02035578">
    <property type="protein sequence ID" value="KAK3234005.1"/>
    <property type="molecule type" value="Genomic_DNA"/>
</dbReference>
<accession>A0AAE0BDS5</accession>
<reference evidence="1 2" key="1">
    <citation type="journal article" date="2015" name="Genome Biol. Evol.">
        <title>Comparative Genomics of a Bacterivorous Green Alga Reveals Evolutionary Causalities and Consequences of Phago-Mixotrophic Mode of Nutrition.</title>
        <authorList>
            <person name="Burns J.A."/>
            <person name="Paasch A."/>
            <person name="Narechania A."/>
            <person name="Kim E."/>
        </authorList>
    </citation>
    <scope>NUCLEOTIDE SEQUENCE [LARGE SCALE GENOMIC DNA]</scope>
    <source>
        <strain evidence="1 2">PLY_AMNH</strain>
    </source>
</reference>
<evidence type="ECO:0000313" key="1">
    <source>
        <dbReference type="EMBL" id="KAK3234005.1"/>
    </source>
</evidence>
<keyword evidence="2" id="KW-1185">Reference proteome</keyword>
<gene>
    <name evidence="1" type="ORF">CYMTET_55724</name>
</gene>
<sequence length="106" mass="11900">MSFRAAFAPLRRATTQMQMKSVGSVRNMGSAGATIEEEIAEMNKWKKITALAVPGSTWLQLFENECQEVPLGQRYLRLVRVQGRLLRPPALVSCDRPALNSDHKQD</sequence>
<proteinExistence type="predicted"/>
<dbReference type="Proteomes" id="UP001190700">
    <property type="component" value="Unassembled WGS sequence"/>
</dbReference>
<name>A0AAE0BDS5_9CHLO</name>
<protein>
    <submittedName>
        <fullName evidence="1">Uncharacterized protein</fullName>
    </submittedName>
</protein>
<organism evidence="1 2">
    <name type="scientific">Cymbomonas tetramitiformis</name>
    <dbReference type="NCBI Taxonomy" id="36881"/>
    <lineage>
        <taxon>Eukaryota</taxon>
        <taxon>Viridiplantae</taxon>
        <taxon>Chlorophyta</taxon>
        <taxon>Pyramimonadophyceae</taxon>
        <taxon>Pyramimonadales</taxon>
        <taxon>Pyramimonadaceae</taxon>
        <taxon>Cymbomonas</taxon>
    </lineage>
</organism>